<evidence type="ECO:0000256" key="2">
    <source>
        <dbReference type="PROSITE-ProRule" id="PRU00302"/>
    </source>
</evidence>
<dbReference type="EMBL" id="UYSL01020077">
    <property type="protein sequence ID" value="VDL72596.1"/>
    <property type="molecule type" value="Genomic_DNA"/>
</dbReference>
<evidence type="ECO:0000256" key="1">
    <source>
        <dbReference type="ARBA" id="ARBA00023157"/>
    </source>
</evidence>
<dbReference type="SUPFAM" id="SSF57535">
    <property type="entry name" value="Complement control module/SCR domain"/>
    <property type="match status" value="1"/>
</dbReference>
<evidence type="ECO:0000313" key="6">
    <source>
        <dbReference type="Proteomes" id="UP000271162"/>
    </source>
</evidence>
<name>A0A0N4Y0F8_NIPBR</name>
<dbReference type="PROSITE" id="PS50923">
    <property type="entry name" value="SUSHI"/>
    <property type="match status" value="1"/>
</dbReference>
<dbReference type="Gene3D" id="2.10.70.10">
    <property type="entry name" value="Complement Module, domain 1"/>
    <property type="match status" value="1"/>
</dbReference>
<proteinExistence type="predicted"/>
<dbReference type="InterPro" id="IPR000436">
    <property type="entry name" value="Sushi_SCR_CCP_dom"/>
</dbReference>
<keyword evidence="2" id="KW-0768">Sushi</keyword>
<evidence type="ECO:0000313" key="5">
    <source>
        <dbReference type="EMBL" id="VDL72596.1"/>
    </source>
</evidence>
<dbReference type="Proteomes" id="UP000271162">
    <property type="component" value="Unassembled WGS sequence"/>
</dbReference>
<feature type="chain" id="PRO_5043125148" evidence="3">
    <location>
        <begin position="17"/>
        <end position="144"/>
    </location>
</feature>
<dbReference type="WBParaSite" id="NBR_0000900601-mRNA-1">
    <property type="protein sequence ID" value="NBR_0000900601-mRNA-1"/>
    <property type="gene ID" value="NBR_0000900601"/>
</dbReference>
<feature type="domain" description="Sushi" evidence="4">
    <location>
        <begin position="16"/>
        <end position="77"/>
    </location>
</feature>
<feature type="signal peptide" evidence="3">
    <location>
        <begin position="1"/>
        <end position="16"/>
    </location>
</feature>
<sequence>MIVLFILCGAVGVASLFCPHPFIPENGHVVFDAPAPYLPNTVAKYSCATGFEKVGGTDERICSTTGQWNGEAPVCAIDVAAGKPALQQCDASGYSFMENATVYINCELSQVQKVRIVAEYRLHLCEARVYATNAGILWLFFNDS</sequence>
<dbReference type="CDD" id="cd00033">
    <property type="entry name" value="CCP"/>
    <property type="match status" value="1"/>
</dbReference>
<reference evidence="7" key="1">
    <citation type="submission" date="2017-02" db="UniProtKB">
        <authorList>
            <consortium name="WormBaseParasite"/>
        </authorList>
    </citation>
    <scope>IDENTIFICATION</scope>
</reference>
<reference evidence="5 6" key="2">
    <citation type="submission" date="2018-11" db="EMBL/GenBank/DDBJ databases">
        <authorList>
            <consortium name="Pathogen Informatics"/>
        </authorList>
    </citation>
    <scope>NUCLEOTIDE SEQUENCE [LARGE SCALE GENOMIC DNA]</scope>
</reference>
<dbReference type="AlphaFoldDB" id="A0A0N4Y0F8"/>
<dbReference type="STRING" id="27835.A0A0N4Y0F8"/>
<keyword evidence="3" id="KW-0732">Signal</keyword>
<keyword evidence="6" id="KW-1185">Reference proteome</keyword>
<protein>
    <submittedName>
        <fullName evidence="7">Sushi domain-containing protein</fullName>
    </submittedName>
</protein>
<dbReference type="SMART" id="SM00032">
    <property type="entry name" value="CCP"/>
    <property type="match status" value="1"/>
</dbReference>
<gene>
    <name evidence="5" type="ORF">NBR_LOCUS9007</name>
</gene>
<keyword evidence="1" id="KW-1015">Disulfide bond</keyword>
<evidence type="ECO:0000259" key="4">
    <source>
        <dbReference type="PROSITE" id="PS50923"/>
    </source>
</evidence>
<accession>A0A0N4Y0F8</accession>
<organism evidence="7">
    <name type="scientific">Nippostrongylus brasiliensis</name>
    <name type="common">Rat hookworm</name>
    <dbReference type="NCBI Taxonomy" id="27835"/>
    <lineage>
        <taxon>Eukaryota</taxon>
        <taxon>Metazoa</taxon>
        <taxon>Ecdysozoa</taxon>
        <taxon>Nematoda</taxon>
        <taxon>Chromadorea</taxon>
        <taxon>Rhabditida</taxon>
        <taxon>Rhabditina</taxon>
        <taxon>Rhabditomorpha</taxon>
        <taxon>Strongyloidea</taxon>
        <taxon>Heligmosomidae</taxon>
        <taxon>Nippostrongylus</taxon>
    </lineage>
</organism>
<dbReference type="InterPro" id="IPR035976">
    <property type="entry name" value="Sushi/SCR/CCP_sf"/>
</dbReference>
<evidence type="ECO:0000313" key="7">
    <source>
        <dbReference type="WBParaSite" id="NBR_0000900601-mRNA-1"/>
    </source>
</evidence>
<evidence type="ECO:0000256" key="3">
    <source>
        <dbReference type="SAM" id="SignalP"/>
    </source>
</evidence>
<comment type="caution">
    <text evidence="2">Lacks conserved residue(s) required for the propagation of feature annotation.</text>
</comment>
<dbReference type="Pfam" id="PF00084">
    <property type="entry name" value="Sushi"/>
    <property type="match status" value="1"/>
</dbReference>